<dbReference type="Proteomes" id="UP000233551">
    <property type="component" value="Unassembled WGS sequence"/>
</dbReference>
<reference evidence="2 3" key="1">
    <citation type="submission" date="2017-11" db="EMBL/GenBank/DDBJ databases">
        <title>De-novo sequencing of pomegranate (Punica granatum L.) genome.</title>
        <authorList>
            <person name="Akparov Z."/>
            <person name="Amiraslanov A."/>
            <person name="Hajiyeva S."/>
            <person name="Abbasov M."/>
            <person name="Kaur K."/>
            <person name="Hamwieh A."/>
            <person name="Solovyev V."/>
            <person name="Salamov A."/>
            <person name="Braich B."/>
            <person name="Kosarev P."/>
            <person name="Mahmoud A."/>
            <person name="Hajiyev E."/>
            <person name="Babayeva S."/>
            <person name="Izzatullayeva V."/>
            <person name="Mammadov A."/>
            <person name="Mammadov A."/>
            <person name="Sharifova S."/>
            <person name="Ojaghi J."/>
            <person name="Eynullazada K."/>
            <person name="Bayramov B."/>
            <person name="Abdulazimova A."/>
            <person name="Shahmuradov I."/>
        </authorList>
    </citation>
    <scope>NUCLEOTIDE SEQUENCE [LARGE SCALE GENOMIC DNA]</scope>
    <source>
        <strain evidence="3">cv. AG2017</strain>
        <tissue evidence="2">Leaf</tissue>
    </source>
</reference>
<keyword evidence="1" id="KW-0812">Transmembrane</keyword>
<comment type="caution">
    <text evidence="2">The sequence shown here is derived from an EMBL/GenBank/DDBJ whole genome shotgun (WGS) entry which is preliminary data.</text>
</comment>
<keyword evidence="1" id="KW-1133">Transmembrane helix</keyword>
<evidence type="ECO:0000313" key="3">
    <source>
        <dbReference type="Proteomes" id="UP000233551"/>
    </source>
</evidence>
<gene>
    <name evidence="2" type="ORF">CRG98_003728</name>
</gene>
<evidence type="ECO:0000313" key="2">
    <source>
        <dbReference type="EMBL" id="PKI75813.1"/>
    </source>
</evidence>
<proteinExistence type="predicted"/>
<name>A0A2I0L5B6_PUNGR</name>
<feature type="transmembrane region" description="Helical" evidence="1">
    <location>
        <begin position="92"/>
        <end position="111"/>
    </location>
</feature>
<keyword evidence="1" id="KW-0472">Membrane</keyword>
<accession>A0A2I0L5B6</accession>
<dbReference type="AlphaFoldDB" id="A0A2I0L5B6"/>
<organism evidence="2 3">
    <name type="scientific">Punica granatum</name>
    <name type="common">Pomegranate</name>
    <dbReference type="NCBI Taxonomy" id="22663"/>
    <lineage>
        <taxon>Eukaryota</taxon>
        <taxon>Viridiplantae</taxon>
        <taxon>Streptophyta</taxon>
        <taxon>Embryophyta</taxon>
        <taxon>Tracheophyta</taxon>
        <taxon>Spermatophyta</taxon>
        <taxon>Magnoliopsida</taxon>
        <taxon>eudicotyledons</taxon>
        <taxon>Gunneridae</taxon>
        <taxon>Pentapetalae</taxon>
        <taxon>rosids</taxon>
        <taxon>malvids</taxon>
        <taxon>Myrtales</taxon>
        <taxon>Lythraceae</taxon>
        <taxon>Punica</taxon>
    </lineage>
</organism>
<protein>
    <submittedName>
        <fullName evidence="2">Uncharacterized protein</fullName>
    </submittedName>
</protein>
<keyword evidence="3" id="KW-1185">Reference proteome</keyword>
<evidence type="ECO:0000256" key="1">
    <source>
        <dbReference type="SAM" id="Phobius"/>
    </source>
</evidence>
<dbReference type="EMBL" id="PGOL01000148">
    <property type="protein sequence ID" value="PKI75813.1"/>
    <property type="molecule type" value="Genomic_DNA"/>
</dbReference>
<sequence length="115" mass="12837">MEKKPKEIGWSRGSHGWSWRSRGPHGLEGKFRTKFGSQLIACSSLGGLICRRLVLSLGRLLVRWGCPVRMTSDLSSWVERLRVPRDWRPESAVVLAFAIPVILASLVSHGITSDV</sequence>